<evidence type="ECO:0000313" key="4">
    <source>
        <dbReference type="Proteomes" id="UP000479710"/>
    </source>
</evidence>
<dbReference type="EMBL" id="SPHZ02000007">
    <property type="protein sequence ID" value="KAF0908040.1"/>
    <property type="molecule type" value="Genomic_DNA"/>
</dbReference>
<dbReference type="InterPro" id="IPR058980">
    <property type="entry name" value="Glyco_transf_N"/>
</dbReference>
<comment type="similarity">
    <text evidence="1">Belongs to the UDP-glycosyltransferase family.</text>
</comment>
<dbReference type="AlphaFoldDB" id="A0A6G1D6M4"/>
<dbReference type="Gene3D" id="3.40.50.2000">
    <property type="entry name" value="Glycogen Phosphorylase B"/>
    <property type="match status" value="1"/>
</dbReference>
<dbReference type="OrthoDB" id="685397at2759"/>
<feature type="domain" description="Glycosyltransferase N-terminal" evidence="2">
    <location>
        <begin position="11"/>
        <end position="56"/>
    </location>
</feature>
<evidence type="ECO:0000259" key="2">
    <source>
        <dbReference type="Pfam" id="PF26168"/>
    </source>
</evidence>
<dbReference type="PANTHER" id="PTHR11926:SF970">
    <property type="entry name" value="GLYCOSYLTRANSFERASE"/>
    <property type="match status" value="1"/>
</dbReference>
<sequence>MASPEPCKPHVLLIPYPTQGHVNPFLKLATALHARSFHVTFVHTEYNHVRLLRSRGPSAVAGADGLRFESIPDGLAPPSSVLDQLDATQDI</sequence>
<comment type="caution">
    <text evidence="3">The sequence shown here is derived from an EMBL/GenBank/DDBJ whole genome shotgun (WGS) entry which is preliminary data.</text>
</comment>
<protein>
    <recommendedName>
        <fullName evidence="2">Glycosyltransferase N-terminal domain-containing protein</fullName>
    </recommendedName>
</protein>
<dbReference type="SUPFAM" id="SSF53756">
    <property type="entry name" value="UDP-Glycosyltransferase/glycogen phosphorylase"/>
    <property type="match status" value="1"/>
</dbReference>
<accession>A0A6G1D6M4</accession>
<reference evidence="3 4" key="1">
    <citation type="submission" date="2019-11" db="EMBL/GenBank/DDBJ databases">
        <title>Whole genome sequence of Oryza granulata.</title>
        <authorList>
            <person name="Li W."/>
        </authorList>
    </citation>
    <scope>NUCLEOTIDE SEQUENCE [LARGE SCALE GENOMIC DNA]</scope>
    <source>
        <strain evidence="4">cv. Menghai</strain>
        <tissue evidence="3">Leaf</tissue>
    </source>
</reference>
<gene>
    <name evidence="3" type="ORF">E2562_022897</name>
</gene>
<keyword evidence="4" id="KW-1185">Reference proteome</keyword>
<dbReference type="Pfam" id="PF26168">
    <property type="entry name" value="Glyco_transf_N"/>
    <property type="match status" value="1"/>
</dbReference>
<organism evidence="3 4">
    <name type="scientific">Oryza meyeriana var. granulata</name>
    <dbReference type="NCBI Taxonomy" id="110450"/>
    <lineage>
        <taxon>Eukaryota</taxon>
        <taxon>Viridiplantae</taxon>
        <taxon>Streptophyta</taxon>
        <taxon>Embryophyta</taxon>
        <taxon>Tracheophyta</taxon>
        <taxon>Spermatophyta</taxon>
        <taxon>Magnoliopsida</taxon>
        <taxon>Liliopsida</taxon>
        <taxon>Poales</taxon>
        <taxon>Poaceae</taxon>
        <taxon>BOP clade</taxon>
        <taxon>Oryzoideae</taxon>
        <taxon>Oryzeae</taxon>
        <taxon>Oryzinae</taxon>
        <taxon>Oryza</taxon>
        <taxon>Oryza meyeriana</taxon>
    </lineage>
</organism>
<evidence type="ECO:0000256" key="1">
    <source>
        <dbReference type="ARBA" id="ARBA00009995"/>
    </source>
</evidence>
<evidence type="ECO:0000313" key="3">
    <source>
        <dbReference type="EMBL" id="KAF0908040.1"/>
    </source>
</evidence>
<name>A0A6G1D6M4_9ORYZ</name>
<proteinExistence type="inferred from homology"/>
<dbReference type="GO" id="GO:0080044">
    <property type="term" value="F:quercetin 7-O-glucosyltransferase activity"/>
    <property type="evidence" value="ECO:0007669"/>
    <property type="project" value="TreeGrafter"/>
</dbReference>
<dbReference type="GO" id="GO:0080043">
    <property type="term" value="F:quercetin 3-O-glucosyltransferase activity"/>
    <property type="evidence" value="ECO:0007669"/>
    <property type="project" value="TreeGrafter"/>
</dbReference>
<dbReference type="PANTHER" id="PTHR11926">
    <property type="entry name" value="GLUCOSYL/GLUCURONOSYL TRANSFERASES"/>
    <property type="match status" value="1"/>
</dbReference>
<dbReference type="Proteomes" id="UP000479710">
    <property type="component" value="Unassembled WGS sequence"/>
</dbReference>